<name>A0A1V5ZJ70_9BACT</name>
<evidence type="ECO:0000313" key="1">
    <source>
        <dbReference type="EMBL" id="OQB40189.1"/>
    </source>
</evidence>
<gene>
    <name evidence="1" type="ORF">BWY04_01422</name>
</gene>
<dbReference type="AlphaFoldDB" id="A0A1V5ZJ70"/>
<protein>
    <submittedName>
        <fullName evidence="1">CRISPR-associated protein (Cas_CXXC_CXXC)</fullName>
    </submittedName>
</protein>
<sequence>MIYRVYTKDWYFNAGILGFLYVLSDGEKNIDNIINKCGQKLQINPNYLEFDTELLDDFYEKYRKLAFINFFDLGSYKGRVIHLISKLNEIKEDQKVTKKILSEVALNGKVVNKFFECLNGTSLEDIFNSFQYQNEIKNKIQNLNNILNGFSSSEKLYIYLNNSLNKSEFISYFLNLEVNKRICNYENIQNYLYDICNSKSLEEKNNNKICFLCNKYTKKYELNNAITQVIGFNKDNSNWIWGFYDSKVKICPLCALIYTCAVHGMAFIKKSIKGEYKTYFYFLNRNADLKTMYQSLMLYIEEMRKKENENKPYYTLLREITIKLIKTKAESFIGNIHFIEIKENEFGGQGTKSYNIYNFNITPELAEFVYKISSEEIPKGKYINKDVYIDVTEEIIKKTLDQSLSYSDLNCYFDIYIRQSVFYSLYKIRNYILKYINHYKGGNSMNYETIVKKGFGNGIEISQKIDSQNKLKGIAYQLLNDLKIGDKNAFMDKYLRLSMSYDVSIRLGSNNELTDTDSFMQFGYSFINGLLSKQESKEGKNG</sequence>
<proteinExistence type="predicted"/>
<dbReference type="Proteomes" id="UP000485621">
    <property type="component" value="Unassembled WGS sequence"/>
</dbReference>
<accession>A0A1V5ZJ70</accession>
<organism evidence="1">
    <name type="scientific">candidate division CPR1 bacterium ADurb.Bin160</name>
    <dbReference type="NCBI Taxonomy" id="1852826"/>
    <lineage>
        <taxon>Bacteria</taxon>
        <taxon>candidate division CPR1</taxon>
    </lineage>
</organism>
<comment type="caution">
    <text evidence="1">The sequence shown here is derived from an EMBL/GenBank/DDBJ whole genome shotgun (WGS) entry which is preliminary data.</text>
</comment>
<dbReference type="NCBIfam" id="TIGR01908">
    <property type="entry name" value="cas_CXXC_CXXC"/>
    <property type="match status" value="1"/>
</dbReference>
<dbReference type="EMBL" id="MWDB01000054">
    <property type="protein sequence ID" value="OQB40189.1"/>
    <property type="molecule type" value="Genomic_DNA"/>
</dbReference>
<dbReference type="InterPro" id="IPR010180">
    <property type="entry name" value="CRISPR-assoc_prot_CXXC-CXXC"/>
</dbReference>
<reference evidence="1" key="1">
    <citation type="submission" date="2017-02" db="EMBL/GenBank/DDBJ databases">
        <title>Delving into the versatile metabolic prowess of the omnipresent phylum Bacteroidetes.</title>
        <authorList>
            <person name="Nobu M.K."/>
            <person name="Mei R."/>
            <person name="Narihiro T."/>
            <person name="Kuroda K."/>
            <person name="Liu W.-T."/>
        </authorList>
    </citation>
    <scope>NUCLEOTIDE SEQUENCE</scope>
    <source>
        <strain evidence="1">ADurb.Bin160</strain>
    </source>
</reference>